<sequence length="251" mass="25203">MSRKWGNEMPASTERVVVIGGTSGIGLATAQEQLQAGREVIVTGRDKGRLDTALAQLGEGASGVSLDALDETATHDFFAGLGPVDHVVVAVTGSTAAGPFGELPIADLRAAAEGKLVAQTVAAQAALKALRPGGSITFVTAGSAGSARPGTAGLAAVNAAVEAMVPVLAVELAPIRVNAVSPGIIDTPWWDWLDADARQQVFDGFASTAPAGRVGRPEDVAGAIGYLIGATFTTGVVLSVDGGSRLRPAAL</sequence>
<dbReference type="GO" id="GO:0016491">
    <property type="term" value="F:oxidoreductase activity"/>
    <property type="evidence" value="ECO:0007669"/>
    <property type="project" value="UniProtKB-KW"/>
</dbReference>
<protein>
    <submittedName>
        <fullName evidence="3">NAD(P)-dependent dehydrogenase, short-chain alcohol dehydrogenase family</fullName>
    </submittedName>
</protein>
<accession>A0A9W4DMY6</accession>
<dbReference type="SUPFAM" id="SSF51735">
    <property type="entry name" value="NAD(P)-binding Rossmann-fold domains"/>
    <property type="match status" value="1"/>
</dbReference>
<evidence type="ECO:0000313" key="3">
    <source>
        <dbReference type="EMBL" id="CAG6392920.1"/>
    </source>
</evidence>
<reference evidence="3" key="1">
    <citation type="submission" date="2021-05" db="EMBL/GenBank/DDBJ databases">
        <authorList>
            <person name="Arsene-Ploetze F."/>
        </authorList>
    </citation>
    <scope>NUCLEOTIDE SEQUENCE</scope>
    <source>
        <strain evidence="3">DSM 42138</strain>
    </source>
</reference>
<keyword evidence="2" id="KW-0560">Oxidoreductase</keyword>
<evidence type="ECO:0000256" key="1">
    <source>
        <dbReference type="ARBA" id="ARBA00006484"/>
    </source>
</evidence>
<evidence type="ECO:0000313" key="4">
    <source>
        <dbReference type="Proteomes" id="UP001152519"/>
    </source>
</evidence>
<dbReference type="InterPro" id="IPR002347">
    <property type="entry name" value="SDR_fam"/>
</dbReference>
<comment type="caution">
    <text evidence="3">The sequence shown here is derived from an EMBL/GenBank/DDBJ whole genome shotgun (WGS) entry which is preliminary data.</text>
</comment>
<organism evidence="3 4">
    <name type="scientific">Actinacidiphila cocklensis</name>
    <dbReference type="NCBI Taxonomy" id="887465"/>
    <lineage>
        <taxon>Bacteria</taxon>
        <taxon>Bacillati</taxon>
        <taxon>Actinomycetota</taxon>
        <taxon>Actinomycetes</taxon>
        <taxon>Kitasatosporales</taxon>
        <taxon>Streptomycetaceae</taxon>
        <taxon>Actinacidiphila</taxon>
    </lineage>
</organism>
<keyword evidence="4" id="KW-1185">Reference proteome</keyword>
<dbReference type="Gene3D" id="3.40.50.720">
    <property type="entry name" value="NAD(P)-binding Rossmann-like Domain"/>
    <property type="match status" value="1"/>
</dbReference>
<dbReference type="PANTHER" id="PTHR43477">
    <property type="entry name" value="DIHYDROANTICAPSIN 7-DEHYDROGENASE"/>
    <property type="match status" value="1"/>
</dbReference>
<proteinExistence type="inferred from homology"/>
<dbReference type="PRINTS" id="PR00081">
    <property type="entry name" value="GDHRDH"/>
</dbReference>
<dbReference type="PANTHER" id="PTHR43477:SF1">
    <property type="entry name" value="DIHYDROANTICAPSIN 7-DEHYDROGENASE"/>
    <property type="match status" value="1"/>
</dbReference>
<dbReference type="InterPro" id="IPR051122">
    <property type="entry name" value="SDR_DHRS6-like"/>
</dbReference>
<dbReference type="Pfam" id="PF13561">
    <property type="entry name" value="adh_short_C2"/>
    <property type="match status" value="1"/>
</dbReference>
<gene>
    <name evidence="3" type="ORF">SCOCK_190088</name>
</gene>
<dbReference type="InterPro" id="IPR036291">
    <property type="entry name" value="NAD(P)-bd_dom_sf"/>
</dbReference>
<name>A0A9W4DMY6_9ACTN</name>
<dbReference type="AlphaFoldDB" id="A0A9W4DMY6"/>
<dbReference type="Proteomes" id="UP001152519">
    <property type="component" value="Unassembled WGS sequence"/>
</dbReference>
<dbReference type="EMBL" id="CAJSLV010000047">
    <property type="protein sequence ID" value="CAG6392920.1"/>
    <property type="molecule type" value="Genomic_DNA"/>
</dbReference>
<comment type="similarity">
    <text evidence="1">Belongs to the short-chain dehydrogenases/reductases (SDR) family.</text>
</comment>
<evidence type="ECO:0000256" key="2">
    <source>
        <dbReference type="ARBA" id="ARBA00023002"/>
    </source>
</evidence>